<sequence>MSNYKLVFHINENDRWPFTLRSVRNFVRSDASNRAVVVANGGAVRSFSQLEADPNRMARIRGLEAEGVDFVVCEVALDERQVKVELIPDYVRVVDAGIVEIARLQAEGYGYVKA</sequence>
<dbReference type="KEGG" id="tbw:NCTC13354_00751"/>
<organism evidence="1 2">
    <name type="scientific">Trueperella bialowiezensis</name>
    <dbReference type="NCBI Taxonomy" id="312285"/>
    <lineage>
        <taxon>Bacteria</taxon>
        <taxon>Bacillati</taxon>
        <taxon>Actinomycetota</taxon>
        <taxon>Actinomycetes</taxon>
        <taxon>Actinomycetales</taxon>
        <taxon>Actinomycetaceae</taxon>
        <taxon>Trueperella</taxon>
    </lineage>
</organism>
<dbReference type="AlphaFoldDB" id="A0A3S4VFL5"/>
<dbReference type="PANTHER" id="PTHR37691">
    <property type="entry name" value="BLR3518 PROTEIN"/>
    <property type="match status" value="1"/>
</dbReference>
<evidence type="ECO:0000313" key="2">
    <source>
        <dbReference type="Proteomes" id="UP000269542"/>
    </source>
</evidence>
<dbReference type="Gene3D" id="3.40.1260.10">
    <property type="entry name" value="DsrEFH-like"/>
    <property type="match status" value="1"/>
</dbReference>
<protein>
    <submittedName>
        <fullName evidence="1">Uncharacterized conserved protein</fullName>
    </submittedName>
</protein>
<evidence type="ECO:0000313" key="1">
    <source>
        <dbReference type="EMBL" id="VEI13051.1"/>
    </source>
</evidence>
<dbReference type="Proteomes" id="UP000269542">
    <property type="component" value="Chromosome"/>
</dbReference>
<name>A0A3S4VFL5_9ACTO</name>
<dbReference type="RefSeq" id="WP_126416204.1">
    <property type="nucleotide sequence ID" value="NZ_LR134476.1"/>
</dbReference>
<proteinExistence type="predicted"/>
<reference evidence="1 2" key="1">
    <citation type="submission" date="2018-12" db="EMBL/GenBank/DDBJ databases">
        <authorList>
            <consortium name="Pathogen Informatics"/>
        </authorList>
    </citation>
    <scope>NUCLEOTIDE SEQUENCE [LARGE SCALE GENOMIC DNA]</scope>
    <source>
        <strain evidence="1 2">NCTC13354</strain>
    </source>
</reference>
<dbReference type="SUPFAM" id="SSF75169">
    <property type="entry name" value="DsrEFH-like"/>
    <property type="match status" value="1"/>
</dbReference>
<gene>
    <name evidence="1" type="ORF">NCTC13354_00751</name>
</gene>
<accession>A0A3S4VFL5</accession>
<dbReference type="PANTHER" id="PTHR37691:SF1">
    <property type="entry name" value="BLR3518 PROTEIN"/>
    <property type="match status" value="1"/>
</dbReference>
<dbReference type="Pfam" id="PF02635">
    <property type="entry name" value="DsrE"/>
    <property type="match status" value="1"/>
</dbReference>
<keyword evidence="2" id="KW-1185">Reference proteome</keyword>
<dbReference type="OrthoDB" id="5432020at2"/>
<dbReference type="InterPro" id="IPR003787">
    <property type="entry name" value="Sulphur_relay_DsrE/F-like"/>
</dbReference>
<dbReference type="EMBL" id="LR134476">
    <property type="protein sequence ID" value="VEI13051.1"/>
    <property type="molecule type" value="Genomic_DNA"/>
</dbReference>
<dbReference type="InterPro" id="IPR027396">
    <property type="entry name" value="DsrEFH-like"/>
</dbReference>